<dbReference type="Proteomes" id="UP000828390">
    <property type="component" value="Unassembled WGS sequence"/>
</dbReference>
<evidence type="ECO:0000313" key="1">
    <source>
        <dbReference type="EMBL" id="KAH3710628.1"/>
    </source>
</evidence>
<organism evidence="1 2">
    <name type="scientific">Dreissena polymorpha</name>
    <name type="common">Zebra mussel</name>
    <name type="synonym">Mytilus polymorpha</name>
    <dbReference type="NCBI Taxonomy" id="45954"/>
    <lineage>
        <taxon>Eukaryota</taxon>
        <taxon>Metazoa</taxon>
        <taxon>Spiralia</taxon>
        <taxon>Lophotrochozoa</taxon>
        <taxon>Mollusca</taxon>
        <taxon>Bivalvia</taxon>
        <taxon>Autobranchia</taxon>
        <taxon>Heteroconchia</taxon>
        <taxon>Euheterodonta</taxon>
        <taxon>Imparidentia</taxon>
        <taxon>Neoheterodontei</taxon>
        <taxon>Myida</taxon>
        <taxon>Dreissenoidea</taxon>
        <taxon>Dreissenidae</taxon>
        <taxon>Dreissena</taxon>
    </lineage>
</organism>
<evidence type="ECO:0000313" key="2">
    <source>
        <dbReference type="Proteomes" id="UP000828390"/>
    </source>
</evidence>
<gene>
    <name evidence="1" type="ORF">DPMN_070117</name>
</gene>
<keyword evidence="2" id="KW-1185">Reference proteome</keyword>
<sequence>MLMVMKKKEMMLVLPLLLLLMMMTMVILKKSYLSYQGYRLCRWGCHNGFPSGTKPDLPVHRLRIQR</sequence>
<comment type="caution">
    <text evidence="1">The sequence shown here is derived from an EMBL/GenBank/DDBJ whole genome shotgun (WGS) entry which is preliminary data.</text>
</comment>
<reference evidence="1" key="2">
    <citation type="submission" date="2020-11" db="EMBL/GenBank/DDBJ databases">
        <authorList>
            <person name="McCartney M.A."/>
            <person name="Auch B."/>
            <person name="Kono T."/>
            <person name="Mallez S."/>
            <person name="Becker A."/>
            <person name="Gohl D.M."/>
            <person name="Silverstein K.A.T."/>
            <person name="Koren S."/>
            <person name="Bechman K.B."/>
            <person name="Herman A."/>
            <person name="Abrahante J.E."/>
            <person name="Garbe J."/>
        </authorList>
    </citation>
    <scope>NUCLEOTIDE SEQUENCE</scope>
    <source>
        <strain evidence="1">Duluth1</strain>
        <tissue evidence="1">Whole animal</tissue>
    </source>
</reference>
<dbReference type="EMBL" id="JAIWYP010000014">
    <property type="protein sequence ID" value="KAH3710628.1"/>
    <property type="molecule type" value="Genomic_DNA"/>
</dbReference>
<protein>
    <submittedName>
        <fullName evidence="1">Uncharacterized protein</fullName>
    </submittedName>
</protein>
<proteinExistence type="predicted"/>
<dbReference type="AlphaFoldDB" id="A0A9D4BX51"/>
<accession>A0A9D4BX51</accession>
<name>A0A9D4BX51_DREPO</name>
<reference evidence="1" key="1">
    <citation type="journal article" date="2019" name="bioRxiv">
        <title>The Genome of the Zebra Mussel, Dreissena polymorpha: A Resource for Invasive Species Research.</title>
        <authorList>
            <person name="McCartney M.A."/>
            <person name="Auch B."/>
            <person name="Kono T."/>
            <person name="Mallez S."/>
            <person name="Zhang Y."/>
            <person name="Obille A."/>
            <person name="Becker A."/>
            <person name="Abrahante J.E."/>
            <person name="Garbe J."/>
            <person name="Badalamenti J.P."/>
            <person name="Herman A."/>
            <person name="Mangelson H."/>
            <person name="Liachko I."/>
            <person name="Sullivan S."/>
            <person name="Sone E.D."/>
            <person name="Koren S."/>
            <person name="Silverstein K.A.T."/>
            <person name="Beckman K.B."/>
            <person name="Gohl D.M."/>
        </authorList>
    </citation>
    <scope>NUCLEOTIDE SEQUENCE</scope>
    <source>
        <strain evidence="1">Duluth1</strain>
        <tissue evidence="1">Whole animal</tissue>
    </source>
</reference>